<dbReference type="EMBL" id="HG938353">
    <property type="protein sequence ID" value="CDN46510.1"/>
    <property type="molecule type" value="Genomic_DNA"/>
</dbReference>
<accession>A0A068SN58</accession>
<organism evidence="2 3">
    <name type="scientific">Neorhizobium galegae bv. orientalis str. HAMBI 540</name>
    <dbReference type="NCBI Taxonomy" id="1028800"/>
    <lineage>
        <taxon>Bacteria</taxon>
        <taxon>Pseudomonadati</taxon>
        <taxon>Pseudomonadota</taxon>
        <taxon>Alphaproteobacteria</taxon>
        <taxon>Hyphomicrobiales</taxon>
        <taxon>Rhizobiaceae</taxon>
        <taxon>Rhizobium/Agrobacterium group</taxon>
        <taxon>Neorhizobium</taxon>
    </lineage>
</organism>
<dbReference type="GeneID" id="24256086"/>
<proteinExistence type="predicted"/>
<name>A0A068SN58_NEOGA</name>
<dbReference type="HOGENOM" id="CLU_181254_0_0_5"/>
<dbReference type="Pfam" id="PF06568">
    <property type="entry name" value="YjiS-like"/>
    <property type="match status" value="1"/>
</dbReference>
<gene>
    <name evidence="2" type="ORF">RG540_CH03170</name>
</gene>
<reference evidence="3" key="1">
    <citation type="journal article" date="2014" name="BMC Genomics">
        <title>Genome sequencing of two Neorhizobium galegae strains reveals a noeT gene responsible for the unusual acetylation of the nodulation factors.</title>
        <authorList>
            <person name="Osterman J."/>
            <person name="Marsh J."/>
            <person name="Laine P.K."/>
            <person name="Zeng Z."/>
            <person name="Alatalo E."/>
            <person name="Sullivan J.T."/>
            <person name="Young J.P."/>
            <person name="Thomas-Oates J."/>
            <person name="Paulin L."/>
            <person name="Lindstrom K."/>
        </authorList>
    </citation>
    <scope>NUCLEOTIDE SEQUENCE [LARGE SCALE GENOMIC DNA]</scope>
    <source>
        <strain evidence="3">HAMBI 540</strain>
    </source>
</reference>
<dbReference type="PATRIC" id="fig|1028800.3.peg.322"/>
<protein>
    <recommendedName>
        <fullName evidence="1">YjiS-like domain-containing protein</fullName>
    </recommendedName>
</protein>
<evidence type="ECO:0000259" key="1">
    <source>
        <dbReference type="Pfam" id="PF06568"/>
    </source>
</evidence>
<keyword evidence="3" id="KW-1185">Reference proteome</keyword>
<dbReference type="eggNOG" id="COG5457">
    <property type="taxonomic scope" value="Bacteria"/>
</dbReference>
<dbReference type="RefSeq" id="WP_038583911.1">
    <property type="nucleotide sequence ID" value="NZ_HG938353.1"/>
</dbReference>
<dbReference type="OrthoDB" id="8420502at2"/>
<sequence>MSTTDCGTELDLVHEERGTQGRLAVVMLRTKSVWRAFRNRLASNRLHDLDDRQLNDIGITRHDVVMALNRSGVLDDPSLLLSRSARERARHRFARPANR</sequence>
<evidence type="ECO:0000313" key="3">
    <source>
        <dbReference type="Proteomes" id="UP000028181"/>
    </source>
</evidence>
<dbReference type="KEGG" id="ngg:RG540_CH03170"/>
<feature type="domain" description="YjiS-like" evidence="1">
    <location>
        <begin position="34"/>
        <end position="63"/>
    </location>
</feature>
<dbReference type="InterPro" id="IPR009506">
    <property type="entry name" value="YjiS-like"/>
</dbReference>
<dbReference type="AlphaFoldDB" id="A0A068SN58"/>
<dbReference type="Proteomes" id="UP000028181">
    <property type="component" value="Chromosome I"/>
</dbReference>
<evidence type="ECO:0000313" key="2">
    <source>
        <dbReference type="EMBL" id="CDN46510.1"/>
    </source>
</evidence>